<feature type="compositionally biased region" description="Polar residues" evidence="1">
    <location>
        <begin position="100"/>
        <end position="119"/>
    </location>
</feature>
<reference evidence="2 3" key="1">
    <citation type="journal article" date="2008" name="Nature">
        <title>The genome of Laccaria bicolor provides insights into mycorrhizal symbiosis.</title>
        <authorList>
            <person name="Martin F."/>
            <person name="Aerts A."/>
            <person name="Ahren D."/>
            <person name="Brun A."/>
            <person name="Danchin E.G.J."/>
            <person name="Duchaussoy F."/>
            <person name="Gibon J."/>
            <person name="Kohler A."/>
            <person name="Lindquist E."/>
            <person name="Pereda V."/>
            <person name="Salamov A."/>
            <person name="Shapiro H.J."/>
            <person name="Wuyts J."/>
            <person name="Blaudez D."/>
            <person name="Buee M."/>
            <person name="Brokstein P."/>
            <person name="Canbaeck B."/>
            <person name="Cohen D."/>
            <person name="Courty P.E."/>
            <person name="Coutinho P.M."/>
            <person name="Delaruelle C."/>
            <person name="Detter J.C."/>
            <person name="Deveau A."/>
            <person name="DiFazio S."/>
            <person name="Duplessis S."/>
            <person name="Fraissinet-Tachet L."/>
            <person name="Lucic E."/>
            <person name="Frey-Klett P."/>
            <person name="Fourrey C."/>
            <person name="Feussner I."/>
            <person name="Gay G."/>
            <person name="Grimwood J."/>
            <person name="Hoegger P.J."/>
            <person name="Jain P."/>
            <person name="Kilaru S."/>
            <person name="Labbe J."/>
            <person name="Lin Y.C."/>
            <person name="Legue V."/>
            <person name="Le Tacon F."/>
            <person name="Marmeisse R."/>
            <person name="Melayah D."/>
            <person name="Montanini B."/>
            <person name="Muratet M."/>
            <person name="Nehls U."/>
            <person name="Niculita-Hirzel H."/>
            <person name="Oudot-Le Secq M.P."/>
            <person name="Peter M."/>
            <person name="Quesneville H."/>
            <person name="Rajashekar B."/>
            <person name="Reich M."/>
            <person name="Rouhier N."/>
            <person name="Schmutz J."/>
            <person name="Yin T."/>
            <person name="Chalot M."/>
            <person name="Henrissat B."/>
            <person name="Kuees U."/>
            <person name="Lucas S."/>
            <person name="Van de Peer Y."/>
            <person name="Podila G.K."/>
            <person name="Polle A."/>
            <person name="Pukkila P.J."/>
            <person name="Richardson P.M."/>
            <person name="Rouze P."/>
            <person name="Sanders I.R."/>
            <person name="Stajich J.E."/>
            <person name="Tunlid A."/>
            <person name="Tuskan G."/>
            <person name="Grigoriev I.V."/>
        </authorList>
    </citation>
    <scope>NUCLEOTIDE SEQUENCE [LARGE SCALE GENOMIC DNA]</scope>
    <source>
        <strain evidence="3">S238N-H82 / ATCC MYA-4686</strain>
    </source>
</reference>
<dbReference type="AlphaFoldDB" id="B0DSM8"/>
<feature type="compositionally biased region" description="Low complexity" evidence="1">
    <location>
        <begin position="86"/>
        <end position="99"/>
    </location>
</feature>
<dbReference type="OrthoDB" id="3268409at2759"/>
<sequence>MQGRTTEATYGGTCIPGYYKYFGRLKDLTANIGAGDASFYAPSEVKDALQTVISYLTLPRTHPGPPSLDLHSRSQQQGYTPPSNHSINNSGNSTSQSTSLQIPFSSSEPPSPLNSTPSVRYNVKINRKTTLDRLYTYHHSADLVEYPETSKFRFIGHLFVIDLEDWRNPARNFAYSQGEPRGTTGKRTITCSVLLDKDGNEVPCYVSHATCMKVCPFSDMKMARTPHEKASREDLSQRLLEDRATRFQQASLHQALFSKTLAYFTAITKQGCGVPPFETTIFNEEEIRVREARLLQAERVQRGHPTKHKCNGRIKFNYDREGTNHVHTCCGWKVIVQSLQSAKFGRENKLISHFWSNKYNFYMENSCEHYNRKKNLDHFVDYGIAKGLYNVKYLEALFSKDAEAIEEFEEEAATLDSVGPLVSCKSIANTSTIKVNCLTKHRDEEGELVTAEMIRLECACTFRIFQPTEAFRAQCPNILVICHGDHPHPIPIPAKTPPSIRSKIIDLLGALHQDLPDLTPRRFMRHPTVQVFLRKLLPDITNPTLSDLHPSLANRDHLRSYITKVQETLFPEGTGWNGLLHLKSQQDSSTSEAPYIRKRVYQRSLLIYGVITGNLL</sequence>
<dbReference type="STRING" id="486041.B0DSM8"/>
<feature type="region of interest" description="Disordered" evidence="1">
    <location>
        <begin position="63"/>
        <end position="120"/>
    </location>
</feature>
<dbReference type="HOGENOM" id="CLU_030664_0_0_1"/>
<proteinExistence type="predicted"/>
<dbReference type="InParanoid" id="B0DSM8"/>
<protein>
    <submittedName>
        <fullName evidence="2">Predicted protein</fullName>
    </submittedName>
</protein>
<evidence type="ECO:0000256" key="1">
    <source>
        <dbReference type="SAM" id="MobiDB-lite"/>
    </source>
</evidence>
<dbReference type="GeneID" id="6082729"/>
<evidence type="ECO:0000313" key="3">
    <source>
        <dbReference type="Proteomes" id="UP000001194"/>
    </source>
</evidence>
<keyword evidence="3" id="KW-1185">Reference proteome</keyword>
<accession>B0DSM8</accession>
<name>B0DSM8_LACBS</name>
<evidence type="ECO:0000313" key="2">
    <source>
        <dbReference type="EMBL" id="EDR02262.1"/>
    </source>
</evidence>
<gene>
    <name evidence="2" type="ORF">LACBIDRAFT_309605</name>
</gene>
<dbReference type="EMBL" id="DS547131">
    <property type="protein sequence ID" value="EDR02262.1"/>
    <property type="molecule type" value="Genomic_DNA"/>
</dbReference>
<dbReference type="KEGG" id="lbc:LACBIDRAFT_309605"/>
<dbReference type="Proteomes" id="UP000001194">
    <property type="component" value="Unassembled WGS sequence"/>
</dbReference>
<organism evidence="3">
    <name type="scientific">Laccaria bicolor (strain S238N-H82 / ATCC MYA-4686)</name>
    <name type="common">Bicoloured deceiver</name>
    <name type="synonym">Laccaria laccata var. bicolor</name>
    <dbReference type="NCBI Taxonomy" id="486041"/>
    <lineage>
        <taxon>Eukaryota</taxon>
        <taxon>Fungi</taxon>
        <taxon>Dikarya</taxon>
        <taxon>Basidiomycota</taxon>
        <taxon>Agaricomycotina</taxon>
        <taxon>Agaricomycetes</taxon>
        <taxon>Agaricomycetidae</taxon>
        <taxon>Agaricales</taxon>
        <taxon>Agaricineae</taxon>
        <taxon>Hydnangiaceae</taxon>
        <taxon>Laccaria</taxon>
    </lineage>
</organism>
<dbReference type="RefSeq" id="XP_001886939.1">
    <property type="nucleotide sequence ID" value="XM_001886904.1"/>
</dbReference>
<feature type="compositionally biased region" description="Polar residues" evidence="1">
    <location>
        <begin position="73"/>
        <end position="85"/>
    </location>
</feature>